<gene>
    <name evidence="2" type="ORF">C0601_05155</name>
</gene>
<evidence type="ECO:0000259" key="1">
    <source>
        <dbReference type="Pfam" id="PF03313"/>
    </source>
</evidence>
<organism evidence="2 3">
    <name type="scientific">Muiribacterium halophilum</name>
    <dbReference type="NCBI Taxonomy" id="2053465"/>
    <lineage>
        <taxon>Bacteria</taxon>
        <taxon>Candidatus Muiribacteriota</taxon>
        <taxon>Candidatus Muiribacteriia</taxon>
        <taxon>Candidatus Muiribacteriales</taxon>
        <taxon>Candidatus Muiribacteriaceae</taxon>
        <taxon>Candidatus Muiribacterium</taxon>
    </lineage>
</organism>
<dbReference type="GO" id="GO:0019450">
    <property type="term" value="P:L-cysteine catabolic process to pyruvate"/>
    <property type="evidence" value="ECO:0007669"/>
    <property type="project" value="TreeGrafter"/>
</dbReference>
<name>A0A2N5ZI93_MUIH1</name>
<accession>A0A2N5ZI93</accession>
<dbReference type="EMBL" id="PKTG01000064">
    <property type="protein sequence ID" value="PLX18408.1"/>
    <property type="molecule type" value="Genomic_DNA"/>
</dbReference>
<dbReference type="Proteomes" id="UP000234857">
    <property type="component" value="Unassembled WGS sequence"/>
</dbReference>
<dbReference type="InterPro" id="IPR021144">
    <property type="entry name" value="UPF0597"/>
</dbReference>
<dbReference type="PANTHER" id="PTHR30501">
    <property type="entry name" value="UPF0597 PROTEIN YHAM"/>
    <property type="match status" value="1"/>
</dbReference>
<dbReference type="InterPro" id="IPR005130">
    <property type="entry name" value="Ser_deHydtase-like_asu"/>
</dbReference>
<evidence type="ECO:0000313" key="2">
    <source>
        <dbReference type="EMBL" id="PLX18408.1"/>
    </source>
</evidence>
<dbReference type="AlphaFoldDB" id="A0A2N5ZI93"/>
<comment type="caution">
    <text evidence="2">The sequence shown here is derived from an EMBL/GenBank/DDBJ whole genome shotgun (WGS) entry which is preliminary data.</text>
</comment>
<reference evidence="2 3" key="1">
    <citation type="submission" date="2017-11" db="EMBL/GenBank/DDBJ databases">
        <title>Genome-resolved metagenomics identifies genetic mobility, metabolic interactions, and unexpected diversity in perchlorate-reducing communities.</title>
        <authorList>
            <person name="Barnum T.P."/>
            <person name="Figueroa I.A."/>
            <person name="Carlstrom C.I."/>
            <person name="Lucas L.N."/>
            <person name="Engelbrektson A.L."/>
            <person name="Coates J.D."/>
        </authorList>
    </citation>
    <scope>NUCLEOTIDE SEQUENCE [LARGE SCALE GENOMIC DNA]</scope>
    <source>
        <strain evidence="2">BM706</strain>
    </source>
</reference>
<dbReference type="GO" id="GO:0080146">
    <property type="term" value="F:L-cysteine desulfhydrase activity"/>
    <property type="evidence" value="ECO:0007669"/>
    <property type="project" value="TreeGrafter"/>
</dbReference>
<protein>
    <recommendedName>
        <fullName evidence="1">Serine dehydratase-like alpha subunit domain-containing protein</fullName>
    </recommendedName>
</protein>
<sequence length="433" mass="46827">MDFSEFFRDNLKIAYGCTEPVAVALAASHAARLIKEKKFRKIEIITDRNILKNGFGAGIPNSNGMIGNVFAASLGAFIADPDKGFSIFNDIPDNTLKAAEKFFKEKRISISVDKSKTGIYIFIKIYTYDDDYAVAIVKDDHLGICKLIKNGQEIFSKEKHTEKKKQTKFFEDVSIDDLVNHVSECEISLLKPVQKALDVNMEASKYGIANPSGIKLGNTLKKMWDDNTLCHNAENMIKYSVAAACDARMGGESVPVMTLCGSGNQGIAATIPIFCWCDFNNIKDKNLILRATALSCLITGFIKERLGKLSPICGCVAASGSGAAAGITFINGHPEKTGGTIANLLADITGVICDGAKGSCSLKLSTACGMAPLYSTLAINGCIVDEKNGIIEDTIEKTIENLREVAQDGMALVDEKVVNIFEKKISLSDTGKR</sequence>
<dbReference type="PIRSF" id="PIRSF006054">
    <property type="entry name" value="UCP006054"/>
    <property type="match status" value="1"/>
</dbReference>
<dbReference type="PANTHER" id="PTHR30501:SF2">
    <property type="entry name" value="UPF0597 PROTEIN YHAM"/>
    <property type="match status" value="1"/>
</dbReference>
<feature type="domain" description="Serine dehydratase-like alpha subunit" evidence="1">
    <location>
        <begin position="175"/>
        <end position="418"/>
    </location>
</feature>
<evidence type="ECO:0000313" key="3">
    <source>
        <dbReference type="Proteomes" id="UP000234857"/>
    </source>
</evidence>
<proteinExistence type="predicted"/>
<dbReference type="Pfam" id="PF03313">
    <property type="entry name" value="SDH_alpha"/>
    <property type="match status" value="1"/>
</dbReference>